<evidence type="ECO:0000256" key="1">
    <source>
        <dbReference type="ARBA" id="ARBA00023157"/>
    </source>
</evidence>
<dbReference type="CDD" id="cd00096">
    <property type="entry name" value="Ig"/>
    <property type="match status" value="1"/>
</dbReference>
<name>A0A2S2P179_SCHGA</name>
<dbReference type="PANTHER" id="PTHR21261:SF17">
    <property type="entry name" value="BEAT VI"/>
    <property type="match status" value="1"/>
</dbReference>
<dbReference type="SUPFAM" id="SSF48726">
    <property type="entry name" value="Immunoglobulin"/>
    <property type="match status" value="2"/>
</dbReference>
<dbReference type="InterPro" id="IPR036179">
    <property type="entry name" value="Ig-like_dom_sf"/>
</dbReference>
<gene>
    <name evidence="3" type="ORF">g.88957</name>
</gene>
<dbReference type="InterPro" id="IPR007110">
    <property type="entry name" value="Ig-like_dom"/>
</dbReference>
<protein>
    <recommendedName>
        <fullName evidence="2">Ig-like domain-containing protein</fullName>
    </recommendedName>
</protein>
<dbReference type="Pfam" id="PF08205">
    <property type="entry name" value="C2-set_2"/>
    <property type="match status" value="1"/>
</dbReference>
<reference evidence="3" key="1">
    <citation type="submission" date="2018-04" db="EMBL/GenBank/DDBJ databases">
        <title>Transcriptome of Schizaphis graminum biotype I.</title>
        <authorList>
            <person name="Scully E.D."/>
            <person name="Geib S.M."/>
            <person name="Palmer N.A."/>
            <person name="Koch K."/>
            <person name="Bradshaw J."/>
            <person name="Heng-Moss T."/>
            <person name="Sarath G."/>
        </authorList>
    </citation>
    <scope>NUCLEOTIDE SEQUENCE</scope>
</reference>
<accession>A0A2S2P179</accession>
<dbReference type="PROSITE" id="PS50835">
    <property type="entry name" value="IG_LIKE"/>
    <property type="match status" value="1"/>
</dbReference>
<organism evidence="3">
    <name type="scientific">Schizaphis graminum</name>
    <name type="common">Green bug aphid</name>
    <dbReference type="NCBI Taxonomy" id="13262"/>
    <lineage>
        <taxon>Eukaryota</taxon>
        <taxon>Metazoa</taxon>
        <taxon>Ecdysozoa</taxon>
        <taxon>Arthropoda</taxon>
        <taxon>Hexapoda</taxon>
        <taxon>Insecta</taxon>
        <taxon>Pterygota</taxon>
        <taxon>Neoptera</taxon>
        <taxon>Paraneoptera</taxon>
        <taxon>Hemiptera</taxon>
        <taxon>Sternorrhyncha</taxon>
        <taxon>Aphidomorpha</taxon>
        <taxon>Aphidoidea</taxon>
        <taxon>Aphididae</taxon>
        <taxon>Aphidini</taxon>
        <taxon>Schizaphis</taxon>
    </lineage>
</organism>
<dbReference type="Gene3D" id="2.60.40.10">
    <property type="entry name" value="Immunoglobulins"/>
    <property type="match status" value="2"/>
</dbReference>
<proteinExistence type="predicted"/>
<dbReference type="AlphaFoldDB" id="A0A2S2P179"/>
<dbReference type="EMBL" id="GGMR01010057">
    <property type="protein sequence ID" value="MBY22676.1"/>
    <property type="molecule type" value="Transcribed_RNA"/>
</dbReference>
<sequence length="305" mass="34310">MEPPRTTPTARRPRAVVLICLIAVLLALISDAVFGLKGVRIWNPEAIRAGELLRLSCDYDLEGVPLYSIKWYFGDQEFYRFVPKESPPTRVFPLSGTTSVDISESDDHSVTLTNLPRDMSGHYKCEVSTDAPLFHTQIKESYITIIEEPQTPPLMFAGKLKYIKDEPVKINCTSYSAFPATNLTWYINDKKVTNLTKYAKTTAWVTAEDDGLQTSRSRLELSTHAAYFPGGRMTVRCESNQFLLYKKYSVIELMDDSPRLAQMISPTTVLRSGGPQASSADRFATRSVFVLFAYVVNRIAPSLLR</sequence>
<dbReference type="InterPro" id="IPR013783">
    <property type="entry name" value="Ig-like_fold"/>
</dbReference>
<feature type="domain" description="Ig-like" evidence="2">
    <location>
        <begin position="13"/>
        <end position="144"/>
    </location>
</feature>
<evidence type="ECO:0000313" key="3">
    <source>
        <dbReference type="EMBL" id="MBY22676.1"/>
    </source>
</evidence>
<dbReference type="FunFam" id="2.60.40.10:FF:000437">
    <property type="entry name" value="Beat-IIIc, isoform A"/>
    <property type="match status" value="1"/>
</dbReference>
<evidence type="ECO:0000259" key="2">
    <source>
        <dbReference type="PROSITE" id="PS50835"/>
    </source>
</evidence>
<keyword evidence="1" id="KW-1015">Disulfide bond</keyword>
<dbReference type="InterPro" id="IPR013162">
    <property type="entry name" value="CD80_C2-set"/>
</dbReference>
<dbReference type="PANTHER" id="PTHR21261">
    <property type="entry name" value="BEAT PROTEIN"/>
    <property type="match status" value="1"/>
</dbReference>